<dbReference type="EMBL" id="KI546062">
    <property type="protein sequence ID" value="EST46803.1"/>
    <property type="molecule type" value="Genomic_DNA"/>
</dbReference>
<dbReference type="AlphaFoldDB" id="V6LRC2"/>
<proteinExistence type="predicted"/>
<protein>
    <submittedName>
        <fullName evidence="1">Uncharacterized protein</fullName>
    </submittedName>
</protein>
<sequence>MSLYFSQVLHQYQNEHRSVIPGEHSQLYLMNLTCIEDLHHALFDRGVSDKVVAITYNIIKGVLSM</sequence>
<organism evidence="1">
    <name type="scientific">Spironucleus salmonicida</name>
    <dbReference type="NCBI Taxonomy" id="348837"/>
    <lineage>
        <taxon>Eukaryota</taxon>
        <taxon>Metamonada</taxon>
        <taxon>Diplomonadida</taxon>
        <taxon>Hexamitidae</taxon>
        <taxon>Hexamitinae</taxon>
        <taxon>Spironucleus</taxon>
    </lineage>
</organism>
<gene>
    <name evidence="1" type="ORF">SS50377_13168</name>
</gene>
<name>V6LRC2_9EUKA</name>
<reference evidence="1" key="1">
    <citation type="journal article" date="2014" name="PLoS Genet.">
        <title>The Genome of Spironucleus salmonicida Highlights a Fish Pathogen Adapted to Fluctuating Environments.</title>
        <authorList>
            <person name="Xu F."/>
            <person name="Jerlstrom-Hultqvist J."/>
            <person name="Einarsson E."/>
            <person name="Astvaldsson A."/>
            <person name="Svard S.G."/>
            <person name="Andersson J.O."/>
        </authorList>
    </citation>
    <scope>NUCLEOTIDE SEQUENCE</scope>
</reference>
<evidence type="ECO:0000313" key="1">
    <source>
        <dbReference type="EMBL" id="EST46803.1"/>
    </source>
</evidence>
<accession>V6LRC2</accession>